<organism evidence="2 3">
    <name type="scientific">Micromonospora profundi</name>
    <dbReference type="NCBI Taxonomy" id="1420889"/>
    <lineage>
        <taxon>Bacteria</taxon>
        <taxon>Bacillati</taxon>
        <taxon>Actinomycetota</taxon>
        <taxon>Actinomycetes</taxon>
        <taxon>Micromonosporales</taxon>
        <taxon>Micromonosporaceae</taxon>
        <taxon>Micromonospora</taxon>
    </lineage>
</organism>
<accession>A0AAJ6L0E4</accession>
<sequence>MTPSPVVSPVETRPRRNWFFLVSLIPIAVALAGSVMLLFVLRSEGDLGQPLPLGQAVTVQLSDEKLVWYRTTDGGPPDVTCAASPKDGIEIVEFRQEGALLKGITLDDGQWRGLLTLHARPAASYEVTCTAANTGPQAALSIGDPPRFYGPKETALGSLAALGVAAVGAVTGLLLAVARMIRRGVRRARLQRERTSAQGG</sequence>
<protein>
    <submittedName>
        <fullName evidence="2">Uncharacterized protein</fullName>
    </submittedName>
</protein>
<keyword evidence="1" id="KW-0812">Transmembrane</keyword>
<evidence type="ECO:0000313" key="3">
    <source>
        <dbReference type="Proteomes" id="UP001235874"/>
    </source>
</evidence>
<evidence type="ECO:0000256" key="1">
    <source>
        <dbReference type="SAM" id="Phobius"/>
    </source>
</evidence>
<name>A0AAJ6L0E4_9ACTN</name>
<feature type="transmembrane region" description="Helical" evidence="1">
    <location>
        <begin position="18"/>
        <end position="41"/>
    </location>
</feature>
<dbReference type="EMBL" id="CP130472">
    <property type="protein sequence ID" value="WLS48104.1"/>
    <property type="molecule type" value="Genomic_DNA"/>
</dbReference>
<gene>
    <name evidence="2" type="ORF">Q3V37_13240</name>
</gene>
<evidence type="ECO:0000313" key="2">
    <source>
        <dbReference type="EMBL" id="WLS48104.1"/>
    </source>
</evidence>
<feature type="transmembrane region" description="Helical" evidence="1">
    <location>
        <begin position="155"/>
        <end position="177"/>
    </location>
</feature>
<dbReference type="Proteomes" id="UP001235874">
    <property type="component" value="Chromosome"/>
</dbReference>
<dbReference type="RefSeq" id="WP_306273613.1">
    <property type="nucleotide sequence ID" value="NZ_CP130472.1"/>
</dbReference>
<keyword evidence="3" id="KW-1185">Reference proteome</keyword>
<keyword evidence="1" id="KW-1133">Transmembrane helix</keyword>
<keyword evidence="1" id="KW-0472">Membrane</keyword>
<reference evidence="2 3" key="1">
    <citation type="submission" date="2023-07" db="EMBL/GenBank/DDBJ databases">
        <title>Micromonospora profundi TRM 95458 converts glycerol to a new osmotic compound.</title>
        <authorList>
            <person name="Lu D."/>
        </authorList>
    </citation>
    <scope>NUCLEOTIDE SEQUENCE [LARGE SCALE GENOMIC DNA]</scope>
    <source>
        <strain evidence="2 3">TRM95458</strain>
    </source>
</reference>
<dbReference type="AlphaFoldDB" id="A0AAJ6L0E4"/>
<proteinExistence type="predicted"/>
<dbReference type="KEGG" id="mprn:Q3V37_13240"/>